<protein>
    <submittedName>
        <fullName evidence="1">Uncharacterized protein</fullName>
    </submittedName>
</protein>
<organism evidence="1 2">
    <name type="scientific">Plenodomus tracheiphilus IPT5</name>
    <dbReference type="NCBI Taxonomy" id="1408161"/>
    <lineage>
        <taxon>Eukaryota</taxon>
        <taxon>Fungi</taxon>
        <taxon>Dikarya</taxon>
        <taxon>Ascomycota</taxon>
        <taxon>Pezizomycotina</taxon>
        <taxon>Dothideomycetes</taxon>
        <taxon>Pleosporomycetidae</taxon>
        <taxon>Pleosporales</taxon>
        <taxon>Pleosporineae</taxon>
        <taxon>Leptosphaeriaceae</taxon>
        <taxon>Plenodomus</taxon>
    </lineage>
</organism>
<dbReference type="AlphaFoldDB" id="A0A6A7AY94"/>
<accession>A0A6A7AY94</accession>
<gene>
    <name evidence="1" type="ORF">T440DRAFT_510208</name>
</gene>
<dbReference type="EMBL" id="MU006326">
    <property type="protein sequence ID" value="KAF2847347.1"/>
    <property type="molecule type" value="Genomic_DNA"/>
</dbReference>
<proteinExistence type="predicted"/>
<keyword evidence="2" id="KW-1185">Reference proteome</keyword>
<evidence type="ECO:0000313" key="2">
    <source>
        <dbReference type="Proteomes" id="UP000799423"/>
    </source>
</evidence>
<sequence length="194" mass="21709">MCDNTRAPNTPKSHLLPFHQTCHRPSTCSHHRTPVPDNILPSSRWKEIPCHVKEPVVLAFDGNSASVSAPFCPVVSWSNNVGIEEGEEELEKEKDIERLRSNFAVMYGDCAGEMVKQAARVCRDVIAMEVCEARKGKKGPKIDGKMRLGGSRIKGGKKQGCNGDGGEKARKEWRQVMGELMWKVQIRRERLGLE</sequence>
<reference evidence="1" key="1">
    <citation type="submission" date="2020-01" db="EMBL/GenBank/DDBJ databases">
        <authorList>
            <consortium name="DOE Joint Genome Institute"/>
            <person name="Haridas S."/>
            <person name="Albert R."/>
            <person name="Binder M."/>
            <person name="Bloem J."/>
            <person name="Labutti K."/>
            <person name="Salamov A."/>
            <person name="Andreopoulos B."/>
            <person name="Baker S.E."/>
            <person name="Barry K."/>
            <person name="Bills G."/>
            <person name="Bluhm B.H."/>
            <person name="Cannon C."/>
            <person name="Castanera R."/>
            <person name="Culley D.E."/>
            <person name="Daum C."/>
            <person name="Ezra D."/>
            <person name="Gonzalez J.B."/>
            <person name="Henrissat B."/>
            <person name="Kuo A."/>
            <person name="Liang C."/>
            <person name="Lipzen A."/>
            <person name="Lutzoni F."/>
            <person name="Magnuson J."/>
            <person name="Mondo S."/>
            <person name="Nolan M."/>
            <person name="Ohm R."/>
            <person name="Pangilinan J."/>
            <person name="Park H.-J."/>
            <person name="Ramirez L."/>
            <person name="Alfaro M."/>
            <person name="Sun H."/>
            <person name="Tritt A."/>
            <person name="Yoshinaga Y."/>
            <person name="Zwiers L.-H."/>
            <person name="Turgeon B.G."/>
            <person name="Goodwin S.B."/>
            <person name="Spatafora J.W."/>
            <person name="Crous P.W."/>
            <person name="Grigoriev I.V."/>
        </authorList>
    </citation>
    <scope>NUCLEOTIDE SEQUENCE</scope>
    <source>
        <strain evidence="1">IPT5</strain>
    </source>
</reference>
<dbReference type="Proteomes" id="UP000799423">
    <property type="component" value="Unassembled WGS sequence"/>
</dbReference>
<name>A0A6A7AY94_9PLEO</name>
<evidence type="ECO:0000313" key="1">
    <source>
        <dbReference type="EMBL" id="KAF2847347.1"/>
    </source>
</evidence>